<reference evidence="2" key="1">
    <citation type="journal article" date="2019" name="Int. J. Syst. Evol. Microbiol.">
        <title>The Global Catalogue of Microorganisms (GCM) 10K type strain sequencing project: providing services to taxonomists for standard genome sequencing and annotation.</title>
        <authorList>
            <consortium name="The Broad Institute Genomics Platform"/>
            <consortium name="The Broad Institute Genome Sequencing Center for Infectious Disease"/>
            <person name="Wu L."/>
            <person name="Ma J."/>
        </authorList>
    </citation>
    <scope>NUCLEOTIDE SEQUENCE [LARGE SCALE GENOMIC DNA]</scope>
    <source>
        <strain evidence="2">JCM 15503</strain>
    </source>
</reference>
<name>A0ABP3VUM0_9BURK</name>
<comment type="caution">
    <text evidence="1">The sequence shown here is derived from an EMBL/GenBank/DDBJ whole genome shotgun (WGS) entry which is preliminary data.</text>
</comment>
<evidence type="ECO:0000313" key="1">
    <source>
        <dbReference type="EMBL" id="GAA0766394.1"/>
    </source>
</evidence>
<organism evidence="1 2">
    <name type="scientific">Ideonella azotifigens</name>
    <dbReference type="NCBI Taxonomy" id="513160"/>
    <lineage>
        <taxon>Bacteria</taxon>
        <taxon>Pseudomonadati</taxon>
        <taxon>Pseudomonadota</taxon>
        <taxon>Betaproteobacteria</taxon>
        <taxon>Burkholderiales</taxon>
        <taxon>Sphaerotilaceae</taxon>
        <taxon>Ideonella</taxon>
    </lineage>
</organism>
<dbReference type="EMBL" id="BAAAEW010000042">
    <property type="protein sequence ID" value="GAA0766394.1"/>
    <property type="molecule type" value="Genomic_DNA"/>
</dbReference>
<sequence>MPSEMWKLRFLASWRELADGIAHDPLADHQIDSLHLRFGASSPDSAASRLYFEASQQRRIAELS</sequence>
<gene>
    <name evidence="1" type="ORF">GCM10009107_54500</name>
</gene>
<proteinExistence type="predicted"/>
<keyword evidence="2" id="KW-1185">Reference proteome</keyword>
<dbReference type="Proteomes" id="UP001500279">
    <property type="component" value="Unassembled WGS sequence"/>
</dbReference>
<protein>
    <submittedName>
        <fullName evidence="1">Uncharacterized protein</fullName>
    </submittedName>
</protein>
<accession>A0ABP3VUM0</accession>
<evidence type="ECO:0000313" key="2">
    <source>
        <dbReference type="Proteomes" id="UP001500279"/>
    </source>
</evidence>